<dbReference type="InterPro" id="IPR009305">
    <property type="entry name" value="Mpo1-like"/>
</dbReference>
<dbReference type="PANTHER" id="PTHR28026">
    <property type="entry name" value="DUF962 DOMAIN PROTEIN (AFU_ORTHOLOGUE AFUA_8G05310)"/>
    <property type="match status" value="1"/>
</dbReference>
<dbReference type="GO" id="GO:0016020">
    <property type="term" value="C:membrane"/>
    <property type="evidence" value="ECO:0007669"/>
    <property type="project" value="GOC"/>
</dbReference>
<keyword evidence="1" id="KW-0472">Membrane</keyword>
<dbReference type="Proteomes" id="UP000185221">
    <property type="component" value="Unassembled WGS sequence"/>
</dbReference>
<dbReference type="RefSeq" id="WP_074223151.1">
    <property type="nucleotide sequence ID" value="NZ_FSRC01000001.1"/>
</dbReference>
<keyword evidence="1" id="KW-1133">Transmembrane helix</keyword>
<gene>
    <name evidence="2" type="ORF">SAMN05444394_0386</name>
</gene>
<protein>
    <submittedName>
        <fullName evidence="2">Uncharacterized membrane protein YGL010W</fullName>
    </submittedName>
</protein>
<dbReference type="EMBL" id="FSRC01000001">
    <property type="protein sequence ID" value="SIN66641.1"/>
    <property type="molecule type" value="Genomic_DNA"/>
</dbReference>
<keyword evidence="1" id="KW-0812">Transmembrane</keyword>
<keyword evidence="3" id="KW-1185">Reference proteome</keyword>
<dbReference type="OrthoDB" id="5515308at2"/>
<evidence type="ECO:0000313" key="2">
    <source>
        <dbReference type="EMBL" id="SIN66641.1"/>
    </source>
</evidence>
<dbReference type="GO" id="GO:0046521">
    <property type="term" value="P:sphingoid catabolic process"/>
    <property type="evidence" value="ECO:0007669"/>
    <property type="project" value="TreeGrafter"/>
</dbReference>
<evidence type="ECO:0000256" key="1">
    <source>
        <dbReference type="SAM" id="Phobius"/>
    </source>
</evidence>
<organism evidence="2 3">
    <name type="scientific">Algoriphagus halophilus</name>
    <dbReference type="NCBI Taxonomy" id="226505"/>
    <lineage>
        <taxon>Bacteria</taxon>
        <taxon>Pseudomonadati</taxon>
        <taxon>Bacteroidota</taxon>
        <taxon>Cytophagia</taxon>
        <taxon>Cytophagales</taxon>
        <taxon>Cyclobacteriaceae</taxon>
        <taxon>Algoriphagus</taxon>
    </lineage>
</organism>
<feature type="transmembrane region" description="Helical" evidence="1">
    <location>
        <begin position="105"/>
        <end position="122"/>
    </location>
</feature>
<reference evidence="3" key="1">
    <citation type="submission" date="2016-11" db="EMBL/GenBank/DDBJ databases">
        <authorList>
            <person name="Varghese N."/>
            <person name="Submissions S."/>
        </authorList>
    </citation>
    <scope>NUCLEOTIDE SEQUENCE [LARGE SCALE GENOMIC DNA]</scope>
    <source>
        <strain evidence="3">DSM 15292</strain>
    </source>
</reference>
<sequence length="159" mass="18227">MRKIDALLEEYGLSHQNQTNKFIHWICVPSIFFSIVGLIYAIPSESLHDFAPFLEDFANWATLALAVVLIYYVSLSPPLALGMFFFSAMCLALANFISLEFPGKLWLISLVIFAIAWVFQFWGHKIEGKKPSFLKDIQFLLIGPAWLMHFIYKKIGIAY</sequence>
<proteinExistence type="predicted"/>
<feature type="transmembrane region" description="Helical" evidence="1">
    <location>
        <begin position="134"/>
        <end position="152"/>
    </location>
</feature>
<feature type="transmembrane region" description="Helical" evidence="1">
    <location>
        <begin position="22"/>
        <end position="42"/>
    </location>
</feature>
<evidence type="ECO:0000313" key="3">
    <source>
        <dbReference type="Proteomes" id="UP000185221"/>
    </source>
</evidence>
<accession>A0A1N6D753</accession>
<dbReference type="AlphaFoldDB" id="A0A1N6D753"/>
<name>A0A1N6D753_9BACT</name>
<dbReference type="PANTHER" id="PTHR28026:SF9">
    <property type="entry name" value="2-HYDROXY-PALMITIC ACID DIOXYGENASE MPO1"/>
    <property type="match status" value="1"/>
</dbReference>
<dbReference type="Pfam" id="PF06127">
    <property type="entry name" value="Mpo1-like"/>
    <property type="match status" value="1"/>
</dbReference>
<dbReference type="STRING" id="226505.SAMN05444394_0386"/>